<dbReference type="Proteomes" id="UP000001261">
    <property type="component" value="Unassembled WGS sequence"/>
</dbReference>
<proteinExistence type="predicted"/>
<feature type="compositionally biased region" description="Polar residues" evidence="1">
    <location>
        <begin position="322"/>
        <end position="333"/>
    </location>
</feature>
<protein>
    <submittedName>
        <fullName evidence="3">Uncharacterized protein</fullName>
    </submittedName>
</protein>
<dbReference type="InParanoid" id="J3K408"/>
<dbReference type="RefSeq" id="XP_001240584.2">
    <property type="nucleotide sequence ID" value="XM_001240583.2"/>
</dbReference>
<reference evidence="4" key="2">
    <citation type="journal article" date="2010" name="Genome Res.">
        <title>Population genomic sequencing of Coccidioides fungi reveals recent hybridization and transposon control.</title>
        <authorList>
            <person name="Neafsey D.E."/>
            <person name="Barker B.M."/>
            <person name="Sharpton T.J."/>
            <person name="Stajich J.E."/>
            <person name="Park D.J."/>
            <person name="Whiston E."/>
            <person name="Hung C.-Y."/>
            <person name="McMahan C."/>
            <person name="White J."/>
            <person name="Sykes S."/>
            <person name="Heiman D."/>
            <person name="Young S."/>
            <person name="Zeng Q."/>
            <person name="Abouelleil A."/>
            <person name="Aftuck L."/>
            <person name="Bessette D."/>
            <person name="Brown A."/>
            <person name="FitzGerald M."/>
            <person name="Lui A."/>
            <person name="Macdonald J.P."/>
            <person name="Priest M."/>
            <person name="Orbach M.J."/>
            <person name="Galgiani J.N."/>
            <person name="Kirkland T.N."/>
            <person name="Cole G.T."/>
            <person name="Birren B.W."/>
            <person name="Henn M.R."/>
            <person name="Taylor J.W."/>
            <person name="Rounsley S.D."/>
        </authorList>
    </citation>
    <scope>GENOME REANNOTATION</scope>
    <source>
        <strain evidence="4">RS</strain>
    </source>
</reference>
<feature type="transmembrane region" description="Helical" evidence="2">
    <location>
        <begin position="149"/>
        <end position="168"/>
    </location>
</feature>
<dbReference type="OrthoDB" id="5417811at2759"/>
<feature type="region of interest" description="Disordered" evidence="1">
    <location>
        <begin position="1"/>
        <end position="108"/>
    </location>
</feature>
<feature type="region of interest" description="Disordered" evidence="1">
    <location>
        <begin position="281"/>
        <end position="346"/>
    </location>
</feature>
<evidence type="ECO:0000256" key="1">
    <source>
        <dbReference type="SAM" id="MobiDB-lite"/>
    </source>
</evidence>
<dbReference type="VEuPathDB" id="FungiDB:CIMG_07747"/>
<feature type="transmembrane region" description="Helical" evidence="2">
    <location>
        <begin position="180"/>
        <end position="200"/>
    </location>
</feature>
<name>J3K408_COCIM</name>
<gene>
    <name evidence="3" type="ORF">CIMG_07747</name>
</gene>
<dbReference type="OMA" id="FMVASNC"/>
<keyword evidence="2" id="KW-0472">Membrane</keyword>
<dbReference type="EMBL" id="GG704913">
    <property type="protein sequence ID" value="EAS29001.3"/>
    <property type="molecule type" value="Genomic_DNA"/>
</dbReference>
<evidence type="ECO:0000256" key="2">
    <source>
        <dbReference type="SAM" id="Phobius"/>
    </source>
</evidence>
<evidence type="ECO:0000313" key="3">
    <source>
        <dbReference type="EMBL" id="EAS29001.3"/>
    </source>
</evidence>
<accession>J3K408</accession>
<feature type="compositionally biased region" description="Low complexity" evidence="1">
    <location>
        <begin position="96"/>
        <end position="108"/>
    </location>
</feature>
<sequence length="346" mass="38508">MATRFESFRNRVSSVFAGKPASTRQDGDQLSVNSRGRRLGFRLFPPKRSEGSQLPSHTDHGPSPPAEAIDAYIISSTNTTPTSQGSGEAQEPLPQNSPSSHGDSSMPSNGRWRYPIAWVRPSRKTRRNTVRSRFRLGPGFKTREAKRKMISCGISGSILAIVLAVYMTLALTTSIKGREFHIFLILILMILTIYFCHSFVRLFMVASNCPSDEGPYDGRRVRFAEIDRPIHVRFARDEEIAASDTEDDGQNSPIASPPPAYGLWRGSMRINPNLIYWQRVEESGSEGQSSSQTAEPRPSTANRPPSYVSEDGVRYVVDVQPRSLQQPSCIQPTEPSPIHPAERNYA</sequence>
<organism evidence="3 4">
    <name type="scientific">Coccidioides immitis (strain RS)</name>
    <name type="common">Valley fever fungus</name>
    <dbReference type="NCBI Taxonomy" id="246410"/>
    <lineage>
        <taxon>Eukaryota</taxon>
        <taxon>Fungi</taxon>
        <taxon>Dikarya</taxon>
        <taxon>Ascomycota</taxon>
        <taxon>Pezizomycotina</taxon>
        <taxon>Eurotiomycetes</taxon>
        <taxon>Eurotiomycetidae</taxon>
        <taxon>Onygenales</taxon>
        <taxon>Onygenaceae</taxon>
        <taxon>Coccidioides</taxon>
    </lineage>
</organism>
<feature type="compositionally biased region" description="Polar residues" evidence="1">
    <location>
        <begin position="22"/>
        <end position="34"/>
    </location>
</feature>
<dbReference type="AlphaFoldDB" id="J3K408"/>
<feature type="compositionally biased region" description="Polar residues" evidence="1">
    <location>
        <begin position="74"/>
        <end position="87"/>
    </location>
</feature>
<dbReference type="KEGG" id="cim:CIMG_07747"/>
<dbReference type="GeneID" id="4559249"/>
<evidence type="ECO:0000313" key="4">
    <source>
        <dbReference type="Proteomes" id="UP000001261"/>
    </source>
</evidence>
<keyword evidence="4" id="KW-1185">Reference proteome</keyword>
<keyword evidence="2" id="KW-0812">Transmembrane</keyword>
<keyword evidence="2" id="KW-1133">Transmembrane helix</keyword>
<reference evidence="4" key="1">
    <citation type="journal article" date="2009" name="Genome Res.">
        <title>Comparative genomic analyses of the human fungal pathogens Coccidioides and their relatives.</title>
        <authorList>
            <person name="Sharpton T.J."/>
            <person name="Stajich J.E."/>
            <person name="Rounsley S.D."/>
            <person name="Gardner M.J."/>
            <person name="Wortman J.R."/>
            <person name="Jordar V.S."/>
            <person name="Maiti R."/>
            <person name="Kodira C.D."/>
            <person name="Neafsey D.E."/>
            <person name="Zeng Q."/>
            <person name="Hung C.-Y."/>
            <person name="McMahan C."/>
            <person name="Muszewska A."/>
            <person name="Grynberg M."/>
            <person name="Mandel M.A."/>
            <person name="Kellner E.M."/>
            <person name="Barker B.M."/>
            <person name="Galgiani J.N."/>
            <person name="Orbach M.J."/>
            <person name="Kirkland T.N."/>
            <person name="Cole G.T."/>
            <person name="Henn M.R."/>
            <person name="Birren B.W."/>
            <person name="Taylor J.W."/>
        </authorList>
    </citation>
    <scope>NUCLEOTIDE SEQUENCE [LARGE SCALE GENOMIC DNA]</scope>
    <source>
        <strain evidence="4">RS</strain>
    </source>
</reference>